<evidence type="ECO:0000313" key="4">
    <source>
        <dbReference type="EMBL" id="CAF0846428.1"/>
    </source>
</evidence>
<evidence type="ECO:0000313" key="7">
    <source>
        <dbReference type="Proteomes" id="UP000663829"/>
    </source>
</evidence>
<gene>
    <name evidence="3" type="ORF">GPM918_LOCUS3363</name>
    <name evidence="4" type="ORF">OVA965_LOCUS6915</name>
    <name evidence="5" type="ORF">SRO942_LOCUS3363</name>
    <name evidence="6" type="ORF">TMI583_LOCUS6909</name>
</gene>
<feature type="signal peptide" evidence="2">
    <location>
        <begin position="1"/>
        <end position="20"/>
    </location>
</feature>
<dbReference type="EMBL" id="CAJNOQ010000412">
    <property type="protein sequence ID" value="CAF0798049.1"/>
    <property type="molecule type" value="Genomic_DNA"/>
</dbReference>
<dbReference type="Proteomes" id="UP000682733">
    <property type="component" value="Unassembled WGS sequence"/>
</dbReference>
<organism evidence="3 7">
    <name type="scientific">Didymodactylos carnosus</name>
    <dbReference type="NCBI Taxonomy" id="1234261"/>
    <lineage>
        <taxon>Eukaryota</taxon>
        <taxon>Metazoa</taxon>
        <taxon>Spiralia</taxon>
        <taxon>Gnathifera</taxon>
        <taxon>Rotifera</taxon>
        <taxon>Eurotatoria</taxon>
        <taxon>Bdelloidea</taxon>
        <taxon>Philodinida</taxon>
        <taxon>Philodinidae</taxon>
        <taxon>Didymodactylos</taxon>
    </lineage>
</organism>
<dbReference type="Proteomes" id="UP000663829">
    <property type="component" value="Unassembled WGS sequence"/>
</dbReference>
<name>A0A813SJS6_9BILA</name>
<reference evidence="3" key="1">
    <citation type="submission" date="2021-02" db="EMBL/GenBank/DDBJ databases">
        <authorList>
            <person name="Nowell W R."/>
        </authorList>
    </citation>
    <scope>NUCLEOTIDE SEQUENCE</scope>
</reference>
<evidence type="ECO:0000313" key="3">
    <source>
        <dbReference type="EMBL" id="CAF0798049.1"/>
    </source>
</evidence>
<evidence type="ECO:0000256" key="1">
    <source>
        <dbReference type="SAM" id="MobiDB-lite"/>
    </source>
</evidence>
<proteinExistence type="predicted"/>
<keyword evidence="2" id="KW-0732">Signal</keyword>
<dbReference type="EMBL" id="CAJOBC010000412">
    <property type="protein sequence ID" value="CAF3582867.1"/>
    <property type="molecule type" value="Genomic_DNA"/>
</dbReference>
<dbReference type="Proteomes" id="UP000681722">
    <property type="component" value="Unassembled WGS sequence"/>
</dbReference>
<feature type="compositionally biased region" description="Acidic residues" evidence="1">
    <location>
        <begin position="61"/>
        <end position="82"/>
    </location>
</feature>
<feature type="region of interest" description="Disordered" evidence="1">
    <location>
        <begin position="22"/>
        <end position="82"/>
    </location>
</feature>
<evidence type="ECO:0000313" key="6">
    <source>
        <dbReference type="EMBL" id="CAF3631597.1"/>
    </source>
</evidence>
<dbReference type="EMBL" id="CAJOBA010002138">
    <property type="protein sequence ID" value="CAF3631597.1"/>
    <property type="molecule type" value="Genomic_DNA"/>
</dbReference>
<dbReference type="EMBL" id="CAJNOK010002139">
    <property type="protein sequence ID" value="CAF0846428.1"/>
    <property type="molecule type" value="Genomic_DNA"/>
</dbReference>
<evidence type="ECO:0000256" key="2">
    <source>
        <dbReference type="SAM" id="SignalP"/>
    </source>
</evidence>
<protein>
    <recommendedName>
        <fullName evidence="8">Secreted protein</fullName>
    </recommendedName>
</protein>
<accession>A0A813SJS6</accession>
<comment type="caution">
    <text evidence="3">The sequence shown here is derived from an EMBL/GenBank/DDBJ whole genome shotgun (WGS) entry which is preliminary data.</text>
</comment>
<feature type="chain" id="PRO_5036222936" description="Secreted protein" evidence="2">
    <location>
        <begin position="21"/>
        <end position="82"/>
    </location>
</feature>
<evidence type="ECO:0000313" key="5">
    <source>
        <dbReference type="EMBL" id="CAF3582867.1"/>
    </source>
</evidence>
<dbReference type="Proteomes" id="UP000677228">
    <property type="component" value="Unassembled WGS sequence"/>
</dbReference>
<keyword evidence="7" id="KW-1185">Reference proteome</keyword>
<dbReference type="AlphaFoldDB" id="A0A813SJS6"/>
<sequence length="82" mass="8131">MKYLVAFLLIGLLLCSTILAQPADGSNTSSDDNDSGDLSSGGDGSDDSSDTSGSDSINVDEPVDTGIDVESELAGDGGSDGD</sequence>
<feature type="compositionally biased region" description="Low complexity" evidence="1">
    <location>
        <begin position="22"/>
        <end position="40"/>
    </location>
</feature>
<evidence type="ECO:0008006" key="8">
    <source>
        <dbReference type="Google" id="ProtNLM"/>
    </source>
</evidence>